<dbReference type="PROSITE" id="PS00022">
    <property type="entry name" value="EGF_1"/>
    <property type="match status" value="2"/>
</dbReference>
<evidence type="ECO:0000256" key="2">
    <source>
        <dbReference type="ARBA" id="ARBA00022525"/>
    </source>
</evidence>
<evidence type="ECO:0000313" key="11">
    <source>
        <dbReference type="EMBL" id="CAD8923997.1"/>
    </source>
</evidence>
<dbReference type="PROSITE" id="PS51820">
    <property type="entry name" value="PA14"/>
    <property type="match status" value="1"/>
</dbReference>
<comment type="subcellular location">
    <subcellularLocation>
        <location evidence="1">Secreted</location>
    </subcellularLocation>
</comment>
<keyword evidence="3" id="KW-0732">Signal</keyword>
<dbReference type="SUPFAM" id="SSF56988">
    <property type="entry name" value="Anthrax protective antigen"/>
    <property type="match status" value="1"/>
</dbReference>
<dbReference type="PROSITE" id="PS50026">
    <property type="entry name" value="EGF_3"/>
    <property type="match status" value="3"/>
</dbReference>
<feature type="domain" description="EGF-like" evidence="9">
    <location>
        <begin position="2650"/>
        <end position="2683"/>
    </location>
</feature>
<evidence type="ECO:0000256" key="3">
    <source>
        <dbReference type="ARBA" id="ARBA00022729"/>
    </source>
</evidence>
<dbReference type="InterPro" id="IPR050969">
    <property type="entry name" value="Dev_Signal_Modulators"/>
</dbReference>
<dbReference type="Gene3D" id="2.10.25.10">
    <property type="entry name" value="Laminin"/>
    <property type="match status" value="2"/>
</dbReference>
<proteinExistence type="predicted"/>
<evidence type="ECO:0000256" key="1">
    <source>
        <dbReference type="ARBA" id="ARBA00004613"/>
    </source>
</evidence>
<feature type="disulfide bond" evidence="6">
    <location>
        <begin position="1445"/>
        <end position="1455"/>
    </location>
</feature>
<dbReference type="Gene3D" id="2.20.100.10">
    <property type="entry name" value="Thrombospondin type-1 (TSP1) repeat"/>
    <property type="match status" value="3"/>
</dbReference>
<dbReference type="InterPro" id="IPR002049">
    <property type="entry name" value="LE_dom"/>
</dbReference>
<accession>A0A7S1CNJ1</accession>
<evidence type="ECO:0000259" key="10">
    <source>
        <dbReference type="PROSITE" id="PS51820"/>
    </source>
</evidence>
<dbReference type="CDD" id="cd00055">
    <property type="entry name" value="EGF_Lam"/>
    <property type="match status" value="1"/>
</dbReference>
<keyword evidence="8" id="KW-1133">Transmembrane helix</keyword>
<dbReference type="PROSITE" id="PS01186">
    <property type="entry name" value="EGF_2"/>
    <property type="match status" value="1"/>
</dbReference>
<dbReference type="PANTHER" id="PTHR14949:SF56">
    <property type="entry name" value="EGF-LIKE-DOMAIN, MULTIPLE 7"/>
    <property type="match status" value="1"/>
</dbReference>
<feature type="domain" description="EGF-like" evidence="9">
    <location>
        <begin position="1357"/>
        <end position="1394"/>
    </location>
</feature>
<evidence type="ECO:0000259" key="9">
    <source>
        <dbReference type="PROSITE" id="PS50026"/>
    </source>
</evidence>
<gene>
    <name evidence="11" type="ORF">BSP0115_LOCUS17260</name>
</gene>
<feature type="domain" description="EGF-like" evidence="9">
    <location>
        <begin position="1441"/>
        <end position="1473"/>
    </location>
</feature>
<dbReference type="Pfam" id="PF19030">
    <property type="entry name" value="TSP1_ADAMTS"/>
    <property type="match status" value="5"/>
</dbReference>
<evidence type="ECO:0000256" key="6">
    <source>
        <dbReference type="PROSITE-ProRule" id="PRU00076"/>
    </source>
</evidence>
<dbReference type="SMART" id="SM00758">
    <property type="entry name" value="PA14"/>
    <property type="match status" value="1"/>
</dbReference>
<keyword evidence="8" id="KW-0472">Membrane</keyword>
<dbReference type="InterPro" id="IPR000742">
    <property type="entry name" value="EGF"/>
</dbReference>
<dbReference type="InterPro" id="IPR000884">
    <property type="entry name" value="TSP1_rpt"/>
</dbReference>
<dbReference type="SMART" id="SM00181">
    <property type="entry name" value="EGF"/>
    <property type="match status" value="7"/>
</dbReference>
<keyword evidence="8" id="KW-0812">Transmembrane</keyword>
<feature type="disulfide bond" evidence="6">
    <location>
        <begin position="1463"/>
        <end position="1472"/>
    </location>
</feature>
<keyword evidence="2" id="KW-0964">Secreted</keyword>
<evidence type="ECO:0000256" key="7">
    <source>
        <dbReference type="SAM" id="MobiDB-lite"/>
    </source>
</evidence>
<keyword evidence="4" id="KW-0677">Repeat</keyword>
<sequence>MVDTKRIRAALALGALAAVAPVALAWGIPSSPTGFSLPPMGDKDDIYRSHSGIDQEITATGVFVDLWLHRSGFWGMFCEEAGGEAEPTCNYDRHPQGYWTANGVVMADDGYPEALVDAGPSRWNLACVDIGHGGGHVAAGSYVFTYSGSATLDWRGDAVPTETATGREVISVTPSEGIRLCLSDIAEGDHLRDASLVPLAAEGTHDDDAAPFLPSFLALVAPAKLLRFAGWQKTEFAANRPRSWADRPTRGARQHGVDGVALEYMVQLANEVGAAPWFTLPRRDSASGGVDAGLEYLTNMAQLVLDTLDEDLDVYVGYAHGTGFNQWDKAQAMRVIEVWRGVWDVTNQTHRLIHVHETNYLDHIIPHWGADIGHLDAVAIPGAVTGPFGSRTLAVEHPDLDDVDVVVQLLRSSILDGEQRIHAEMQRAKHAGLEVMAYSGGMLPLVDAFGFRDQLAWAEQCVAQYRFPCTFRVWDAAANNGTGELRDFTITSETEPMPLSRAFVDAELAGAAARFHEELYHNHASRHTGGLMLPSASGGEYRLSLMCDDHCRLFINGALVIDNSDAENAPGGTWTRSVTLTLTGAGPHRITVEHVQAWGASGLYLKWQGAGISDAEDPLADDDVVVPATAFPDGVNVDWHYTFDEYLDMDDALDVLALRDRAADITTVEANIEYEYHDWTGHNFDSPAAAAEARYVASLEAAVDADVFADERWGMRTHADKEQAIEDAIREAESRPEMRDLQMDLLERWRRIGGGAFASQHLIHPADCVGKCATGLLRSPTTDPDADAAGKWRGIRDWIEGEEGGLPFTSADVDGGYLSAAVACDPACQWGVCNKTGVCECFAGYSGDDCSVLGAKPNDCVSDLAGINLDGVADWGRELSYVDVFRRSRGWVSHEFTSYEWSTGEEVVLDEHGYPTHLAVNQKVGSMMMRDLEAHGISGTYTILYDGDGIVTPAMSDVRAFRRVGPGYIEADVELSTNGNNGLEVVIERTNPDDPVRNIRVITPGFLDRFEQFPFHPTLPLSLQQFKTVRFMNWQMANSDQIRTWDARQTREWRSVNQADADGRVSGVPLEDMILLANMAGVNPYFTMPFSADDDYITQFATMVRDNLRPDVKIYIEWANEPWAEAHIGGTWAGQKGAELGLGEEGNAWWGGAANEVRLCYVGLRTNQVADIWESVFGSRERLVVAVQGQYGWDITSGKLLDCGDAHEGIDVLALGPYFGAYDRTNASQTLDHLLEIDLPVVLDALPDILAPHIAFAQQYGVGLITYESGYGDVGDGTSGDLAIQAARDPRMRDIYVRYHEVLEDAGMSMIAQFTSVSQYGQYGSWGLRESTDQDPTSAPKYMGLMDFLGERKLCDAPDYCDDGSDAGRCNGAGHCLPDGACSCYFRFAGDQCETVQPLHHFDCGYKCTFDQGECVEAEVDGFNVYHECECADGYYGRHCSLFRCEDDCNWAGDCVDRDVCSCFRGFRGAFCEEDCGCSGHGRCAEDGEEGTCVCDFGYRPTAGGSGCEYDCECDECSGPNLCACTDCMNGQCLQGECRCWAGYEGVACDQVAASGKPNDGSPVGIGLSGLSYWSTQWPFVDVHVSSSHWVPNWHPQMQPREVQYRWSNGPAPVVDSDGWPVSLEDGARIGKLMLRDVVLHAPAGLYTVLFDGHGTLEFGMDAEVVQKDAGRYTVRFTPTANIPCVDALEFAYCGENGFWLEVTGVDAADPIRNIRVVMPGFADSAAAMPFHPLFLKRLDRFSTLRFMDWAGTNHATEVQWSDRPRPGQELSSGGNIYRVPLEYQIQLANIVGAAPWFNVPHTANDAYIQAMAELIRDTLRPDVRVFVEHSNEVWNPGFPQGRFANARGVELGLSDDPRIAGYRWHAERTIRIADIFRDVFGEADGEGEAALPRSGRVKVVLGTWSGICGGHCGEVAIPEHLGWQDAWRKIDALGITGYWNCGLGGEGTFVHDRTLSVDDMFEQCESGKAGYVDYLNALDAARGDFDVPFVVYEGGPGIMESRAIHGGGFDLALTNKFMAVHRDARMAAMYRDYMDIMAQTLGFGLGGESMPFMQFGSVGRPSQYGSWNVLEFQDQRASEVPKWLGLMSRIDEVAGPRPLAGCVRAWRATSIPALGLHDDVLVGPPAVWSPRRGDVRLPGEEIVVRWDSERAPARSRVQLRLWRRSNCAELGGVLVATFGAVPNNGRSVQALPELLAPRNDYFVEIRGRGGSNYSEPFRVDAPFEYRVGEWGVCSEQCGRGVRTRSVQCHATETLLQRLRQRHLRALPQPVPPTFESDAYCTLAENCEQSPHSQDSRRKLCMRESGDVWPLTFVIDSAWRSMCTVDARGCRAYYTTHDGPAYGYSSGKRFEDCVALTSEAACAADGGCHRFDDADLAEIDTLVPLQMCERHATDHESVAPTASGACFDRPCSTFGWVAERWGACDASCGGGVQTREVTCVDGDLNPAAASQCAGEAPPATRACNQQACETFSWVAGEYGDCKVAGGAPCGDGVRRREVACVSSRGHRASPSSCDAATRPPSRQECSLGECDDWVWIVGAWGVCSERCDGGVRTRSVECRAADGGPSPDPSFCGGAATQPAASVACNTHACEPFSWVVDDWSECSAECDGGTMTRGVFCVDSDGLVVADAACLAHSGRPTTESACNTDPCTRCDVNRCSGRGTCNSADGRCDCGGSGYTGAFCHVPVACASEVIDRDGDCCDSGVLSASGVCCAGNAPAVDADGACCTSGVIDACGECDGDAVVVDVTGVCCPGVLTAAGTCCPSGHIDACGVCDGDAASCGTRVTVRVVVGTDIDLDDEFSAEYAALVEETETELTDTLRLAPGTVTLVSLGEAGGRRRRLQEGDVVDVVLDVSPLPASADDGEDDDGADAAPLTADALADRIDDAFSDGGGSNSSFVGQPISSPSGVCGNGVCEVGELCVGSVADCCAADCPTVVQPCGVPDGAEEECGGPGRGICLSGSGQCDCFAENGYTGEACGQCLPGFVRDGVAGVCVSALTVRCGDGLFETAAATEMAAAQCSVITACTAAQYEAAAPTATSDRVCAALRTCSATQYESAAPTATSDRVCTAHSTCGTGKFETVAPGRKSDRVCASCRVCAADEVRIRACGGGKDASCAAKEEEVVVEAQLRITLPAGSSFALDEDTSANSRSLRRRLAVLPPAVADAVSAAIRRAATAFGVEPSSVGFSVRVVPPATDGAGSTLLITVRVALTGAAAVEPERAVAAVHAAVSGGDVASAFAEASGEEVEVALESVSVSTVKADGSVETTDFDADEVAAAAARQEERRNAPPPPLEDATSLGDIATVAGPAIGGALICGLVAYWACNKVAPKKARRTSPQPQPSAVVVA</sequence>
<dbReference type="EMBL" id="HBFS01025720">
    <property type="protein sequence ID" value="CAD8923997.1"/>
    <property type="molecule type" value="Transcribed_RNA"/>
</dbReference>
<evidence type="ECO:0008006" key="12">
    <source>
        <dbReference type="Google" id="ProtNLM"/>
    </source>
</evidence>
<organism evidence="11">
    <name type="scientific">Bicosoecida sp. CB-2014</name>
    <dbReference type="NCBI Taxonomy" id="1486930"/>
    <lineage>
        <taxon>Eukaryota</taxon>
        <taxon>Sar</taxon>
        <taxon>Stramenopiles</taxon>
        <taxon>Bigyra</taxon>
        <taxon>Opalozoa</taxon>
        <taxon>Bicosoecida</taxon>
    </lineage>
</organism>
<dbReference type="FunFam" id="2.20.100.10:FF:000005">
    <property type="entry name" value="ADAM metallopeptidase with thrombospondin type 1 motif 9"/>
    <property type="match status" value="1"/>
</dbReference>
<feature type="domain" description="PA14" evidence="10">
    <location>
        <begin position="464"/>
        <end position="623"/>
    </location>
</feature>
<dbReference type="PROSITE" id="PS50092">
    <property type="entry name" value="TSP1"/>
    <property type="match status" value="5"/>
</dbReference>
<keyword evidence="5 6" id="KW-1015">Disulfide bond</keyword>
<evidence type="ECO:0000256" key="5">
    <source>
        <dbReference type="ARBA" id="ARBA00023157"/>
    </source>
</evidence>
<feature type="transmembrane region" description="Helical" evidence="8">
    <location>
        <begin position="3301"/>
        <end position="3323"/>
    </location>
</feature>
<comment type="caution">
    <text evidence="6">Lacks conserved residue(s) required for the propagation of feature annotation.</text>
</comment>
<protein>
    <recommendedName>
        <fullName evidence="12">PA14 domain-containing protein</fullName>
    </recommendedName>
</protein>
<dbReference type="GO" id="GO:0005576">
    <property type="term" value="C:extracellular region"/>
    <property type="evidence" value="ECO:0007669"/>
    <property type="project" value="UniProtKB-SubCell"/>
</dbReference>
<evidence type="ECO:0000256" key="4">
    <source>
        <dbReference type="ARBA" id="ARBA00022737"/>
    </source>
</evidence>
<dbReference type="SUPFAM" id="SSF82895">
    <property type="entry name" value="TSP-1 type 1 repeat"/>
    <property type="match status" value="4"/>
</dbReference>
<keyword evidence="6" id="KW-0245">EGF-like domain</keyword>
<name>A0A7S1CNJ1_9STRA</name>
<dbReference type="InterPro" id="IPR036383">
    <property type="entry name" value="TSP1_rpt_sf"/>
</dbReference>
<dbReference type="InterPro" id="IPR011658">
    <property type="entry name" value="PA14_dom"/>
</dbReference>
<feature type="disulfide bond" evidence="6">
    <location>
        <begin position="1384"/>
        <end position="1393"/>
    </location>
</feature>
<dbReference type="InterPro" id="IPR037524">
    <property type="entry name" value="PA14/GLEYA"/>
</dbReference>
<feature type="region of interest" description="Disordered" evidence="7">
    <location>
        <begin position="3276"/>
        <end position="3297"/>
    </location>
</feature>
<dbReference type="SMART" id="SM00209">
    <property type="entry name" value="TSP1"/>
    <property type="match status" value="5"/>
</dbReference>
<evidence type="ECO:0000256" key="8">
    <source>
        <dbReference type="SAM" id="Phobius"/>
    </source>
</evidence>
<dbReference type="Pfam" id="PF07691">
    <property type="entry name" value="PA14"/>
    <property type="match status" value="1"/>
</dbReference>
<dbReference type="PANTHER" id="PTHR14949">
    <property type="entry name" value="EGF-LIKE-DOMAIN, MULTIPLE 7, 8"/>
    <property type="match status" value="1"/>
</dbReference>
<reference evidence="11" key="1">
    <citation type="submission" date="2021-01" db="EMBL/GenBank/DDBJ databases">
        <authorList>
            <person name="Corre E."/>
            <person name="Pelletier E."/>
            <person name="Niang G."/>
            <person name="Scheremetjew M."/>
            <person name="Finn R."/>
            <person name="Kale V."/>
            <person name="Holt S."/>
            <person name="Cochrane G."/>
            <person name="Meng A."/>
            <person name="Brown T."/>
            <person name="Cohen L."/>
        </authorList>
    </citation>
    <scope>NUCLEOTIDE SEQUENCE</scope>
    <source>
        <strain evidence="11">Ms1</strain>
    </source>
</reference>